<evidence type="ECO:0000256" key="10">
    <source>
        <dbReference type="ARBA" id="ARBA00048721"/>
    </source>
</evidence>
<evidence type="ECO:0000256" key="9">
    <source>
        <dbReference type="ARBA" id="ARBA00023027"/>
    </source>
</evidence>
<comment type="pathway">
    <text evidence="2 11">Cofactor biosynthesis; NAD(+) biosynthesis; deamido-NAD(+) from nicotinate D-ribonucleotide: step 1/1.</text>
</comment>
<keyword evidence="14" id="KW-1185">Reference proteome</keyword>
<dbReference type="InterPro" id="IPR004821">
    <property type="entry name" value="Cyt_trans-like"/>
</dbReference>
<evidence type="ECO:0000256" key="6">
    <source>
        <dbReference type="ARBA" id="ARBA00022695"/>
    </source>
</evidence>
<gene>
    <name evidence="11" type="primary">nadD</name>
    <name evidence="13" type="ORF">DV711_00325</name>
</gene>
<evidence type="ECO:0000256" key="3">
    <source>
        <dbReference type="ARBA" id="ARBA00009014"/>
    </source>
</evidence>
<comment type="function">
    <text evidence="1 11">Catalyzes the reversible adenylation of nicotinate mononucleotide (NaMN) to nicotinic acid adenine dinucleotide (NaAD).</text>
</comment>
<evidence type="ECO:0000313" key="14">
    <source>
        <dbReference type="Proteomes" id="UP000253769"/>
    </source>
</evidence>
<dbReference type="EMBL" id="QQOH01000001">
    <property type="protein sequence ID" value="RDE24091.1"/>
    <property type="molecule type" value="Genomic_DNA"/>
</dbReference>
<keyword evidence="8 11" id="KW-0067">ATP-binding</keyword>
<comment type="caution">
    <text evidence="13">The sequence shown here is derived from an EMBL/GenBank/DDBJ whole genome shotgun (WGS) entry which is preliminary data.</text>
</comment>
<sequence length="225" mass="25420">MLGGTFDPVHHGHLRMALELRDRLGFAQVRLVPCALPVHRESPGCSAEQRLAMVQLAAEEEVDLLIDDRELRSNRPSYSYDTLSSLRAELGDEVSLTMVIGTDSLRSLDSWYRWQELLGLCHILVIARPGWHLEPEHPVARWLLPYQAESVDQLHATPCGSVLLLTLAGLEISASEIRRQIGIGHSPRYLLPDSVWNHIRQQQLYRKVESKPNPELPTADSITEK</sequence>
<dbReference type="InterPro" id="IPR014729">
    <property type="entry name" value="Rossmann-like_a/b/a_fold"/>
</dbReference>
<evidence type="ECO:0000256" key="4">
    <source>
        <dbReference type="ARBA" id="ARBA00022642"/>
    </source>
</evidence>
<evidence type="ECO:0000256" key="1">
    <source>
        <dbReference type="ARBA" id="ARBA00002324"/>
    </source>
</evidence>
<accession>A0A369WRC6</accession>
<dbReference type="GO" id="GO:0009435">
    <property type="term" value="P:NAD+ biosynthetic process"/>
    <property type="evidence" value="ECO:0007669"/>
    <property type="project" value="UniProtKB-UniRule"/>
</dbReference>
<keyword evidence="6 11" id="KW-0548">Nucleotidyltransferase</keyword>
<dbReference type="NCBIfam" id="TIGR00482">
    <property type="entry name" value="nicotinate (nicotinamide) nucleotide adenylyltransferase"/>
    <property type="match status" value="1"/>
</dbReference>
<dbReference type="PANTHER" id="PTHR39321:SF3">
    <property type="entry name" value="PHOSPHOPANTETHEINE ADENYLYLTRANSFERASE"/>
    <property type="match status" value="1"/>
</dbReference>
<name>A0A369WRC6_9GAMM</name>
<dbReference type="Pfam" id="PF01467">
    <property type="entry name" value="CTP_transf_like"/>
    <property type="match status" value="1"/>
</dbReference>
<dbReference type="Gene3D" id="3.40.50.620">
    <property type="entry name" value="HUPs"/>
    <property type="match status" value="1"/>
</dbReference>
<dbReference type="InterPro" id="IPR005248">
    <property type="entry name" value="NadD/NMNAT"/>
</dbReference>
<organism evidence="13 14">
    <name type="scientific">Motiliproteus coralliicola</name>
    <dbReference type="NCBI Taxonomy" id="2283196"/>
    <lineage>
        <taxon>Bacteria</taxon>
        <taxon>Pseudomonadati</taxon>
        <taxon>Pseudomonadota</taxon>
        <taxon>Gammaproteobacteria</taxon>
        <taxon>Oceanospirillales</taxon>
        <taxon>Oceanospirillaceae</taxon>
        <taxon>Motiliproteus</taxon>
    </lineage>
</organism>
<dbReference type="Proteomes" id="UP000253769">
    <property type="component" value="Unassembled WGS sequence"/>
</dbReference>
<keyword evidence="7 11" id="KW-0547">Nucleotide-binding</keyword>
<dbReference type="PANTHER" id="PTHR39321">
    <property type="entry name" value="NICOTINATE-NUCLEOTIDE ADENYLYLTRANSFERASE-RELATED"/>
    <property type="match status" value="1"/>
</dbReference>
<keyword evidence="9 11" id="KW-0520">NAD</keyword>
<dbReference type="SUPFAM" id="SSF52374">
    <property type="entry name" value="Nucleotidylyl transferase"/>
    <property type="match status" value="1"/>
</dbReference>
<comment type="similarity">
    <text evidence="3 11">Belongs to the NadD family.</text>
</comment>
<evidence type="ECO:0000256" key="2">
    <source>
        <dbReference type="ARBA" id="ARBA00005019"/>
    </source>
</evidence>
<keyword evidence="5 11" id="KW-0808">Transferase</keyword>
<evidence type="ECO:0000259" key="12">
    <source>
        <dbReference type="Pfam" id="PF01467"/>
    </source>
</evidence>
<evidence type="ECO:0000256" key="5">
    <source>
        <dbReference type="ARBA" id="ARBA00022679"/>
    </source>
</evidence>
<dbReference type="EC" id="2.7.7.18" evidence="11"/>
<proteinExistence type="inferred from homology"/>
<dbReference type="HAMAP" id="MF_00244">
    <property type="entry name" value="NaMN_adenylyltr"/>
    <property type="match status" value="1"/>
</dbReference>
<evidence type="ECO:0000256" key="8">
    <source>
        <dbReference type="ARBA" id="ARBA00022840"/>
    </source>
</evidence>
<reference evidence="13 14" key="1">
    <citation type="submission" date="2018-07" db="EMBL/GenBank/DDBJ databases">
        <title>Motiliproteus coralliicola sp. nov., a bacterium isolated from Coral.</title>
        <authorList>
            <person name="Wang G."/>
        </authorList>
    </citation>
    <scope>NUCLEOTIDE SEQUENCE [LARGE SCALE GENOMIC DNA]</scope>
    <source>
        <strain evidence="13 14">C34</strain>
    </source>
</reference>
<dbReference type="UniPathway" id="UPA00253">
    <property type="reaction ID" value="UER00332"/>
</dbReference>
<evidence type="ECO:0000313" key="13">
    <source>
        <dbReference type="EMBL" id="RDE24091.1"/>
    </source>
</evidence>
<evidence type="ECO:0000256" key="11">
    <source>
        <dbReference type="HAMAP-Rule" id="MF_00244"/>
    </source>
</evidence>
<keyword evidence="4 11" id="KW-0662">Pyridine nucleotide biosynthesis</keyword>
<dbReference type="AlphaFoldDB" id="A0A369WRC6"/>
<comment type="catalytic activity">
    <reaction evidence="10 11">
        <text>nicotinate beta-D-ribonucleotide + ATP + H(+) = deamido-NAD(+) + diphosphate</text>
        <dbReference type="Rhea" id="RHEA:22860"/>
        <dbReference type="ChEBI" id="CHEBI:15378"/>
        <dbReference type="ChEBI" id="CHEBI:30616"/>
        <dbReference type="ChEBI" id="CHEBI:33019"/>
        <dbReference type="ChEBI" id="CHEBI:57502"/>
        <dbReference type="ChEBI" id="CHEBI:58437"/>
        <dbReference type="EC" id="2.7.7.18"/>
    </reaction>
</comment>
<dbReference type="GO" id="GO:0005524">
    <property type="term" value="F:ATP binding"/>
    <property type="evidence" value="ECO:0007669"/>
    <property type="project" value="UniProtKB-KW"/>
</dbReference>
<evidence type="ECO:0000256" key="7">
    <source>
        <dbReference type="ARBA" id="ARBA00022741"/>
    </source>
</evidence>
<protein>
    <recommendedName>
        <fullName evidence="11">Probable nicotinate-nucleotide adenylyltransferase</fullName>
        <ecNumber evidence="11">2.7.7.18</ecNumber>
    </recommendedName>
    <alternativeName>
        <fullName evidence="11">Deamido-NAD(+) diphosphorylase</fullName>
    </alternativeName>
    <alternativeName>
        <fullName evidence="11">Deamido-NAD(+) pyrophosphorylase</fullName>
    </alternativeName>
    <alternativeName>
        <fullName evidence="11">Nicotinate mononucleotide adenylyltransferase</fullName>
        <shortName evidence="11">NaMN adenylyltransferase</shortName>
    </alternativeName>
</protein>
<dbReference type="GO" id="GO:0004515">
    <property type="term" value="F:nicotinate-nucleotide adenylyltransferase activity"/>
    <property type="evidence" value="ECO:0007669"/>
    <property type="project" value="UniProtKB-UniRule"/>
</dbReference>
<dbReference type="NCBIfam" id="NF000839">
    <property type="entry name" value="PRK00071.1-1"/>
    <property type="match status" value="1"/>
</dbReference>
<feature type="domain" description="Cytidyltransferase-like" evidence="12">
    <location>
        <begin position="1"/>
        <end position="179"/>
    </location>
</feature>
<dbReference type="OrthoDB" id="5295945at2"/>
<dbReference type="CDD" id="cd02165">
    <property type="entry name" value="NMNAT"/>
    <property type="match status" value="1"/>
</dbReference>